<evidence type="ECO:0000313" key="2">
    <source>
        <dbReference type="Proteomes" id="UP001283361"/>
    </source>
</evidence>
<name>A0AAE0ZRA7_9GAST</name>
<keyword evidence="2" id="KW-1185">Reference proteome</keyword>
<dbReference type="AlphaFoldDB" id="A0AAE0ZRA7"/>
<protein>
    <submittedName>
        <fullName evidence="1">Uncharacterized protein</fullName>
    </submittedName>
</protein>
<accession>A0AAE0ZRA7</accession>
<gene>
    <name evidence="1" type="ORF">RRG08_022243</name>
</gene>
<reference evidence="1" key="1">
    <citation type="journal article" date="2023" name="G3 (Bethesda)">
        <title>A reference genome for the long-term kleptoplast-retaining sea slug Elysia crispata morphotype clarki.</title>
        <authorList>
            <person name="Eastman K.E."/>
            <person name="Pendleton A.L."/>
            <person name="Shaikh M.A."/>
            <person name="Suttiyut T."/>
            <person name="Ogas R."/>
            <person name="Tomko P."/>
            <person name="Gavelis G."/>
            <person name="Widhalm J.R."/>
            <person name="Wisecaver J.H."/>
        </authorList>
    </citation>
    <scope>NUCLEOTIDE SEQUENCE</scope>
    <source>
        <strain evidence="1">ECLA1</strain>
    </source>
</reference>
<organism evidence="1 2">
    <name type="scientific">Elysia crispata</name>
    <name type="common">lettuce slug</name>
    <dbReference type="NCBI Taxonomy" id="231223"/>
    <lineage>
        <taxon>Eukaryota</taxon>
        <taxon>Metazoa</taxon>
        <taxon>Spiralia</taxon>
        <taxon>Lophotrochozoa</taxon>
        <taxon>Mollusca</taxon>
        <taxon>Gastropoda</taxon>
        <taxon>Heterobranchia</taxon>
        <taxon>Euthyneura</taxon>
        <taxon>Panpulmonata</taxon>
        <taxon>Sacoglossa</taxon>
        <taxon>Placobranchoidea</taxon>
        <taxon>Plakobranchidae</taxon>
        <taxon>Elysia</taxon>
    </lineage>
</organism>
<evidence type="ECO:0000313" key="1">
    <source>
        <dbReference type="EMBL" id="KAK3773531.1"/>
    </source>
</evidence>
<proteinExistence type="predicted"/>
<dbReference type="EMBL" id="JAWDGP010003531">
    <property type="protein sequence ID" value="KAK3773531.1"/>
    <property type="molecule type" value="Genomic_DNA"/>
</dbReference>
<comment type="caution">
    <text evidence="1">The sequence shown here is derived from an EMBL/GenBank/DDBJ whole genome shotgun (WGS) entry which is preliminary data.</text>
</comment>
<dbReference type="Proteomes" id="UP001283361">
    <property type="component" value="Unassembled WGS sequence"/>
</dbReference>
<sequence length="82" mass="9631">MRRSRPIWSRDTEGDIDEELETQAKMSTHPRPIMVKHCPMLELLDEEHLVGPDGSGLRRLQRREVISCFTALLSDSIRRFRQ</sequence>